<comment type="caution">
    <text evidence="2">The sequence shown here is derived from an EMBL/GenBank/DDBJ whole genome shotgun (WGS) entry which is preliminary data.</text>
</comment>
<dbReference type="RefSeq" id="WP_262590596.1">
    <property type="nucleotide sequence ID" value="NZ_JAOQJQ010000001.1"/>
</dbReference>
<dbReference type="Pfam" id="PF02780">
    <property type="entry name" value="Transketolase_C"/>
    <property type="match status" value="1"/>
</dbReference>
<protein>
    <submittedName>
        <fullName evidence="2">Transketolase family protein</fullName>
    </submittedName>
</protein>
<dbReference type="SUPFAM" id="SSF52518">
    <property type="entry name" value="Thiamin diphosphate-binding fold (THDP-binding)"/>
    <property type="match status" value="1"/>
</dbReference>
<proteinExistence type="predicted"/>
<dbReference type="Proteomes" id="UP001652442">
    <property type="component" value="Unassembled WGS sequence"/>
</dbReference>
<dbReference type="SUPFAM" id="SSF52922">
    <property type="entry name" value="TK C-terminal domain-like"/>
    <property type="match status" value="1"/>
</dbReference>
<dbReference type="PANTHER" id="PTHR43825">
    <property type="entry name" value="PYRUVATE DEHYDROGENASE E1 COMPONENT"/>
    <property type="match status" value="1"/>
</dbReference>
<gene>
    <name evidence="2" type="ORF">OCV88_01910</name>
</gene>
<dbReference type="EMBL" id="JAOQJQ010000001">
    <property type="protein sequence ID" value="MCU6761090.1"/>
    <property type="molecule type" value="Genomic_DNA"/>
</dbReference>
<evidence type="ECO:0000259" key="1">
    <source>
        <dbReference type="SMART" id="SM00861"/>
    </source>
</evidence>
<dbReference type="SMART" id="SM00861">
    <property type="entry name" value="Transket_pyr"/>
    <property type="match status" value="1"/>
</dbReference>
<dbReference type="Gene3D" id="3.40.50.920">
    <property type="match status" value="1"/>
</dbReference>
<name>A0ABT2TFX4_9FIRM</name>
<feature type="domain" description="Transketolase-like pyrimidine-binding" evidence="1">
    <location>
        <begin position="13"/>
        <end position="179"/>
    </location>
</feature>
<sequence length="320" mass="34601">MIELAYNGKQDEITIKDSFGAVLEALFEEDPDVIYLDADLMNSMGTYKLAKRYPDRCIDCGIQEANMIGVAAGASAVGKKPYVHTFGPFAGRRCYDQVFISVGYAKNNVRIIGSDAGVTAAYNGGTHMPFEDIALYRAIPRAMIIDAADQVQFEAAVRQTKDREGVTYIRCPRKGCTKVYGSKTEFIFGKANVLKEGTDCAVIASGIMTAEALNAAEHLEKEGIKIAVIDPVTIKPLDEETVLSYAEKCGAVVTAENATVVGGLGSAVCELLGEKCPVPIKRIGVQDLYGEVGDVNYLKERFGLTAKDLMNAVKEIIARK</sequence>
<evidence type="ECO:0000313" key="3">
    <source>
        <dbReference type="Proteomes" id="UP001652442"/>
    </source>
</evidence>
<reference evidence="2 3" key="1">
    <citation type="journal article" date="2021" name="ISME Commun">
        <title>Automated analysis of genomic sequences facilitates high-throughput and comprehensive description of bacteria.</title>
        <authorList>
            <person name="Hitch T.C.A."/>
        </authorList>
    </citation>
    <scope>NUCLEOTIDE SEQUENCE [LARGE SCALE GENOMIC DNA]</scope>
    <source>
        <strain evidence="2 3">Sanger_109</strain>
    </source>
</reference>
<accession>A0ABT2TFX4</accession>
<keyword evidence="3" id="KW-1185">Reference proteome</keyword>
<dbReference type="PANTHER" id="PTHR43825:SF1">
    <property type="entry name" value="TRANSKETOLASE-LIKE PYRIMIDINE-BINDING DOMAIN-CONTAINING PROTEIN"/>
    <property type="match status" value="1"/>
</dbReference>
<dbReference type="InterPro" id="IPR051157">
    <property type="entry name" value="PDH/Transketolase"/>
</dbReference>
<dbReference type="InterPro" id="IPR033248">
    <property type="entry name" value="Transketolase_C"/>
</dbReference>
<organism evidence="2 3">
    <name type="scientific">Brotonthovivens ammoniilytica</name>
    <dbReference type="NCBI Taxonomy" id="2981725"/>
    <lineage>
        <taxon>Bacteria</taxon>
        <taxon>Bacillati</taxon>
        <taxon>Bacillota</taxon>
        <taxon>Clostridia</taxon>
        <taxon>Lachnospirales</taxon>
        <taxon>Lachnospiraceae</taxon>
        <taxon>Brotonthovivens</taxon>
    </lineage>
</organism>
<evidence type="ECO:0000313" key="2">
    <source>
        <dbReference type="EMBL" id="MCU6761090.1"/>
    </source>
</evidence>
<dbReference type="CDD" id="cd07033">
    <property type="entry name" value="TPP_PYR_DXS_TK_like"/>
    <property type="match status" value="1"/>
</dbReference>
<dbReference type="InterPro" id="IPR005475">
    <property type="entry name" value="Transketolase-like_Pyr-bd"/>
</dbReference>
<dbReference type="InterPro" id="IPR029061">
    <property type="entry name" value="THDP-binding"/>
</dbReference>
<dbReference type="Pfam" id="PF02779">
    <property type="entry name" value="Transket_pyr"/>
    <property type="match status" value="1"/>
</dbReference>
<dbReference type="InterPro" id="IPR009014">
    <property type="entry name" value="Transketo_C/PFOR_II"/>
</dbReference>
<dbReference type="Gene3D" id="3.40.50.970">
    <property type="match status" value="1"/>
</dbReference>